<keyword evidence="2" id="KW-1185">Reference proteome</keyword>
<evidence type="ECO:0000313" key="1">
    <source>
        <dbReference type="EMBL" id="RHJ87496.1"/>
    </source>
</evidence>
<accession>A0A415E1H6</accession>
<gene>
    <name evidence="1" type="ORF">DW099_12425</name>
</gene>
<dbReference type="Proteomes" id="UP000284841">
    <property type="component" value="Unassembled WGS sequence"/>
</dbReference>
<dbReference type="AlphaFoldDB" id="A0A415E1H6"/>
<sequence>MMRILKKHKVFLIVLLILLLAFGVYRVYSWIQGEPREDLLYTQEYISGTGNIKGDVDIEKWEALGEEFAIGANKDGYAVFKNPRKAMNAICSDFKAGIRAMQKEGAPMGFRSNYSSYIDYELAVSGDAETNRQANIVAGFVDIYENSFVPIEPE</sequence>
<name>A0A415E1H6_9FIRM</name>
<evidence type="ECO:0000313" key="2">
    <source>
        <dbReference type="Proteomes" id="UP000284841"/>
    </source>
</evidence>
<dbReference type="STRING" id="1776384.GCA_900086585_01056"/>
<organism evidence="1 2">
    <name type="scientific">Emergencia timonensis</name>
    <dbReference type="NCBI Taxonomy" id="1776384"/>
    <lineage>
        <taxon>Bacteria</taxon>
        <taxon>Bacillati</taxon>
        <taxon>Bacillota</taxon>
        <taxon>Clostridia</taxon>
        <taxon>Peptostreptococcales</taxon>
        <taxon>Anaerovoracaceae</taxon>
        <taxon>Emergencia</taxon>
    </lineage>
</organism>
<proteinExistence type="predicted"/>
<dbReference type="EMBL" id="QRMS01000003">
    <property type="protein sequence ID" value="RHJ87496.1"/>
    <property type="molecule type" value="Genomic_DNA"/>
</dbReference>
<dbReference type="OrthoDB" id="1853246at2"/>
<protein>
    <submittedName>
        <fullName evidence="1">Uncharacterized protein</fullName>
    </submittedName>
</protein>
<comment type="caution">
    <text evidence="1">The sequence shown here is derived from an EMBL/GenBank/DDBJ whole genome shotgun (WGS) entry which is preliminary data.</text>
</comment>
<reference evidence="1 2" key="1">
    <citation type="submission" date="2018-08" db="EMBL/GenBank/DDBJ databases">
        <title>A genome reference for cultivated species of the human gut microbiota.</title>
        <authorList>
            <person name="Zou Y."/>
            <person name="Xue W."/>
            <person name="Luo G."/>
        </authorList>
    </citation>
    <scope>NUCLEOTIDE SEQUENCE [LARGE SCALE GENOMIC DNA]</scope>
    <source>
        <strain evidence="1 2">AM07-24</strain>
    </source>
</reference>
<dbReference type="RefSeq" id="WP_118335901.1">
    <property type="nucleotide sequence ID" value="NZ_AP025567.1"/>
</dbReference>